<sequence length="125" mass="13750">MASRNARERSRPSRESSLTVRRPASAASGLGAEQELSAHRGETTTSRELRARRKLGACARPSRGHIYTRKQGEGHRDKRRGAARSTMEAGASQELGGRWGWARTATRARCREAERHIITAGTTTP</sequence>
<reference evidence="2" key="1">
    <citation type="journal article" date="2018" name="Nat. Genet.">
        <title>Extensive intraspecific gene order and gene structural variations between Mo17 and other maize genomes.</title>
        <authorList>
            <person name="Sun S."/>
            <person name="Zhou Y."/>
            <person name="Chen J."/>
            <person name="Shi J."/>
            <person name="Zhao H."/>
            <person name="Zhao H."/>
            <person name="Song W."/>
            <person name="Zhang M."/>
            <person name="Cui Y."/>
            <person name="Dong X."/>
            <person name="Liu H."/>
            <person name="Ma X."/>
            <person name="Jiao Y."/>
            <person name="Wang B."/>
            <person name="Wei X."/>
            <person name="Stein J.C."/>
            <person name="Glaubitz J.C."/>
            <person name="Lu F."/>
            <person name="Yu G."/>
            <person name="Liang C."/>
            <person name="Fengler K."/>
            <person name="Li B."/>
            <person name="Rafalski A."/>
            <person name="Schnable P.S."/>
            <person name="Ware D.H."/>
            <person name="Buckler E.S."/>
            <person name="Lai J."/>
        </authorList>
    </citation>
    <scope>NUCLEOTIDE SEQUENCE [LARGE SCALE GENOMIC DNA]</scope>
    <source>
        <tissue evidence="2">Seedling</tissue>
    </source>
</reference>
<comment type="caution">
    <text evidence="2">The sequence shown here is derived from an EMBL/GenBank/DDBJ whole genome shotgun (WGS) entry which is preliminary data.</text>
</comment>
<feature type="compositionally biased region" description="Basic and acidic residues" evidence="1">
    <location>
        <begin position="1"/>
        <end position="14"/>
    </location>
</feature>
<feature type="compositionally biased region" description="Basic and acidic residues" evidence="1">
    <location>
        <begin position="36"/>
        <end position="49"/>
    </location>
</feature>
<name>A0A3L6FEX6_MAIZE</name>
<organism evidence="2">
    <name type="scientific">Zea mays</name>
    <name type="common">Maize</name>
    <dbReference type="NCBI Taxonomy" id="4577"/>
    <lineage>
        <taxon>Eukaryota</taxon>
        <taxon>Viridiplantae</taxon>
        <taxon>Streptophyta</taxon>
        <taxon>Embryophyta</taxon>
        <taxon>Tracheophyta</taxon>
        <taxon>Spermatophyta</taxon>
        <taxon>Magnoliopsida</taxon>
        <taxon>Liliopsida</taxon>
        <taxon>Poales</taxon>
        <taxon>Poaceae</taxon>
        <taxon>PACMAD clade</taxon>
        <taxon>Panicoideae</taxon>
        <taxon>Andropogonodae</taxon>
        <taxon>Andropogoneae</taxon>
        <taxon>Tripsacinae</taxon>
        <taxon>Zea</taxon>
    </lineage>
</organism>
<accession>A0A3L6FEX6</accession>
<dbReference type="EMBL" id="NCVQ01000004">
    <property type="protein sequence ID" value="PWZ31689.1"/>
    <property type="molecule type" value="Genomic_DNA"/>
</dbReference>
<proteinExistence type="predicted"/>
<dbReference type="Proteomes" id="UP000251960">
    <property type="component" value="Chromosome 3"/>
</dbReference>
<evidence type="ECO:0000313" key="2">
    <source>
        <dbReference type="EMBL" id="PWZ31689.1"/>
    </source>
</evidence>
<dbReference type="AlphaFoldDB" id="A0A3L6FEX6"/>
<protein>
    <submittedName>
        <fullName evidence="2">Uncharacterized protein</fullName>
    </submittedName>
</protein>
<feature type="region of interest" description="Disordered" evidence="1">
    <location>
        <begin position="1"/>
        <end position="95"/>
    </location>
</feature>
<evidence type="ECO:0000256" key="1">
    <source>
        <dbReference type="SAM" id="MobiDB-lite"/>
    </source>
</evidence>
<gene>
    <name evidence="2" type="ORF">Zm00014a_039889</name>
</gene>